<evidence type="ECO:0000256" key="1">
    <source>
        <dbReference type="ARBA" id="ARBA00022679"/>
    </source>
</evidence>
<dbReference type="EMBL" id="WHZW01000002">
    <property type="protein sequence ID" value="NEG88722.1"/>
    <property type="molecule type" value="Genomic_DNA"/>
</dbReference>
<dbReference type="InterPro" id="IPR016181">
    <property type="entry name" value="Acyl_CoA_acyltransferase"/>
</dbReference>
<gene>
    <name evidence="4" type="ORF">GFD25_01605</name>
</gene>
<dbReference type="GO" id="GO:0016747">
    <property type="term" value="F:acyltransferase activity, transferring groups other than amino-acyl groups"/>
    <property type="evidence" value="ECO:0007669"/>
    <property type="project" value="InterPro"/>
</dbReference>
<keyword evidence="2" id="KW-0012">Acyltransferase</keyword>
<dbReference type="PANTHER" id="PTHR43072">
    <property type="entry name" value="N-ACETYLTRANSFERASE"/>
    <property type="match status" value="1"/>
</dbReference>
<sequence>MNYEIRPAEERDVRAITDIYNEAVIRGGSSADLEPVSLDARRAWVDSHQPRATYPVVVIDVTDPATGERETAGFGSLSKFHQRAGYDGITELSYYIARRFHRQGLGTEMVRWLLDAAVERGFRHATTIIYADNAGSVALMRAFGFTRFGLLPAAVATAGDDTLHDMSYWVKTL</sequence>
<dbReference type="PANTHER" id="PTHR43072:SF23">
    <property type="entry name" value="UPF0039 PROTEIN C11D3.02C"/>
    <property type="match status" value="1"/>
</dbReference>
<evidence type="ECO:0000256" key="2">
    <source>
        <dbReference type="ARBA" id="ARBA00023315"/>
    </source>
</evidence>
<dbReference type="InterPro" id="IPR000182">
    <property type="entry name" value="GNAT_dom"/>
</dbReference>
<accession>A0A6N9Z2F5</accession>
<organism evidence="4 5">
    <name type="scientific">Bifidobacterium aerophilum</name>
    <dbReference type="NCBI Taxonomy" id="1798155"/>
    <lineage>
        <taxon>Bacteria</taxon>
        <taxon>Bacillati</taxon>
        <taxon>Actinomycetota</taxon>
        <taxon>Actinomycetes</taxon>
        <taxon>Bifidobacteriales</taxon>
        <taxon>Bifidobacteriaceae</taxon>
        <taxon>Bifidobacterium</taxon>
    </lineage>
</organism>
<dbReference type="Proteomes" id="UP000469194">
    <property type="component" value="Unassembled WGS sequence"/>
</dbReference>
<comment type="caution">
    <text evidence="4">The sequence shown here is derived from an EMBL/GenBank/DDBJ whole genome shotgun (WGS) entry which is preliminary data.</text>
</comment>
<keyword evidence="5" id="KW-1185">Reference proteome</keyword>
<dbReference type="SUPFAM" id="SSF55729">
    <property type="entry name" value="Acyl-CoA N-acyltransferases (Nat)"/>
    <property type="match status" value="1"/>
</dbReference>
<reference evidence="4 5" key="1">
    <citation type="submission" date="2019-10" db="EMBL/GenBank/DDBJ databases">
        <title>Bifidobacterium from non-human primates.</title>
        <authorList>
            <person name="Modesto M."/>
        </authorList>
    </citation>
    <scope>NUCLEOTIDE SEQUENCE [LARGE SCALE GENOMIC DNA]</scope>
    <source>
        <strain evidence="4 5">TRE17</strain>
    </source>
</reference>
<evidence type="ECO:0000313" key="4">
    <source>
        <dbReference type="EMBL" id="NEG88722.1"/>
    </source>
</evidence>
<protein>
    <submittedName>
        <fullName evidence="4">GNAT family N-acetyltransferase</fullName>
    </submittedName>
</protein>
<dbReference type="CDD" id="cd04301">
    <property type="entry name" value="NAT_SF"/>
    <property type="match status" value="1"/>
</dbReference>
<keyword evidence="1 4" id="KW-0808">Transferase</keyword>
<feature type="domain" description="N-acetyltransferase" evidence="3">
    <location>
        <begin position="3"/>
        <end position="173"/>
    </location>
</feature>
<name>A0A6N9Z2F5_9BIFI</name>
<dbReference type="Pfam" id="PF13302">
    <property type="entry name" value="Acetyltransf_3"/>
    <property type="match status" value="1"/>
</dbReference>
<dbReference type="PROSITE" id="PS51186">
    <property type="entry name" value="GNAT"/>
    <property type="match status" value="1"/>
</dbReference>
<dbReference type="Gene3D" id="3.40.630.30">
    <property type="match status" value="1"/>
</dbReference>
<evidence type="ECO:0000259" key="3">
    <source>
        <dbReference type="PROSITE" id="PS51186"/>
    </source>
</evidence>
<evidence type="ECO:0000313" key="5">
    <source>
        <dbReference type="Proteomes" id="UP000469194"/>
    </source>
</evidence>
<proteinExistence type="predicted"/>
<dbReference type="AlphaFoldDB" id="A0A6N9Z2F5"/>